<reference evidence="8" key="1">
    <citation type="journal article" date="2020" name="J Insects Food Feed">
        <title>The yellow mealworm (Tenebrio molitor) genome: a resource for the emerging insects as food and feed industry.</title>
        <authorList>
            <person name="Eriksson T."/>
            <person name="Andere A."/>
            <person name="Kelstrup H."/>
            <person name="Emery V."/>
            <person name="Picard C."/>
        </authorList>
    </citation>
    <scope>NUCLEOTIDE SEQUENCE</scope>
    <source>
        <strain evidence="8">Stoneville</strain>
        <tissue evidence="8">Whole head</tissue>
    </source>
</reference>
<evidence type="ECO:0000256" key="6">
    <source>
        <dbReference type="SAM" id="SignalP"/>
    </source>
</evidence>
<feature type="chain" id="PRO_5035219331" description="Peptidase S1 domain-containing protein" evidence="6">
    <location>
        <begin position="19"/>
        <end position="470"/>
    </location>
</feature>
<feature type="signal peptide" evidence="6">
    <location>
        <begin position="1"/>
        <end position="18"/>
    </location>
</feature>
<keyword evidence="6" id="KW-0732">Signal</keyword>
<proteinExistence type="inferred from homology"/>
<organism evidence="8 9">
    <name type="scientific">Tenebrio molitor</name>
    <name type="common">Yellow mealworm beetle</name>
    <dbReference type="NCBI Taxonomy" id="7067"/>
    <lineage>
        <taxon>Eukaryota</taxon>
        <taxon>Metazoa</taxon>
        <taxon>Ecdysozoa</taxon>
        <taxon>Arthropoda</taxon>
        <taxon>Hexapoda</taxon>
        <taxon>Insecta</taxon>
        <taxon>Pterygota</taxon>
        <taxon>Neoptera</taxon>
        <taxon>Endopterygota</taxon>
        <taxon>Coleoptera</taxon>
        <taxon>Polyphaga</taxon>
        <taxon>Cucujiformia</taxon>
        <taxon>Tenebrionidae</taxon>
        <taxon>Tenebrio</taxon>
    </lineage>
</organism>
<dbReference type="PROSITE" id="PS50240">
    <property type="entry name" value="TRYPSIN_DOM"/>
    <property type="match status" value="2"/>
</dbReference>
<evidence type="ECO:0000256" key="4">
    <source>
        <dbReference type="ARBA" id="ARBA00022825"/>
    </source>
</evidence>
<dbReference type="CDD" id="cd00190">
    <property type="entry name" value="Tryp_SPc"/>
    <property type="match status" value="2"/>
</dbReference>
<comment type="similarity">
    <text evidence="1">Belongs to the peptidase S1 family.</text>
</comment>
<dbReference type="InterPro" id="IPR001314">
    <property type="entry name" value="Peptidase_S1A"/>
</dbReference>
<dbReference type="InterPro" id="IPR043504">
    <property type="entry name" value="Peptidase_S1_PA_chymotrypsin"/>
</dbReference>
<dbReference type="InterPro" id="IPR001254">
    <property type="entry name" value="Trypsin_dom"/>
</dbReference>
<evidence type="ECO:0000313" key="9">
    <source>
        <dbReference type="Proteomes" id="UP000719412"/>
    </source>
</evidence>
<feature type="domain" description="Peptidase S1" evidence="7">
    <location>
        <begin position="36"/>
        <end position="202"/>
    </location>
</feature>
<evidence type="ECO:0000256" key="1">
    <source>
        <dbReference type="ARBA" id="ARBA00007664"/>
    </source>
</evidence>
<keyword evidence="4" id="KW-0720">Serine protease</keyword>
<gene>
    <name evidence="8" type="ORF">GEV33_004603</name>
</gene>
<dbReference type="Pfam" id="PF00089">
    <property type="entry name" value="Trypsin"/>
    <property type="match status" value="2"/>
</dbReference>
<dbReference type="PANTHER" id="PTHR24276:SF91">
    <property type="entry name" value="AT26814P-RELATED"/>
    <property type="match status" value="1"/>
</dbReference>
<dbReference type="PROSITE" id="PS00134">
    <property type="entry name" value="TRYPSIN_HIS"/>
    <property type="match status" value="1"/>
</dbReference>
<dbReference type="InterPro" id="IPR050430">
    <property type="entry name" value="Peptidase_S1"/>
</dbReference>
<dbReference type="InterPro" id="IPR018114">
    <property type="entry name" value="TRYPSIN_HIS"/>
</dbReference>
<keyword evidence="2" id="KW-0645">Protease</keyword>
<name>A0A8J6HP43_TENMO</name>
<dbReference type="FunFam" id="2.40.10.10:FF:000068">
    <property type="entry name" value="transmembrane protease serine 2"/>
    <property type="match status" value="2"/>
</dbReference>
<evidence type="ECO:0000256" key="3">
    <source>
        <dbReference type="ARBA" id="ARBA00022801"/>
    </source>
</evidence>
<protein>
    <recommendedName>
        <fullName evidence="7">Peptidase S1 domain-containing protein</fullName>
    </recommendedName>
</protein>
<comment type="caution">
    <text evidence="8">The sequence shown here is derived from an EMBL/GenBank/DDBJ whole genome shotgun (WGS) entry which is preliminary data.</text>
</comment>
<dbReference type="PANTHER" id="PTHR24276">
    <property type="entry name" value="POLYSERASE-RELATED"/>
    <property type="match status" value="1"/>
</dbReference>
<dbReference type="GO" id="GO:0006508">
    <property type="term" value="P:proteolysis"/>
    <property type="evidence" value="ECO:0007669"/>
    <property type="project" value="UniProtKB-KW"/>
</dbReference>
<dbReference type="PRINTS" id="PR00722">
    <property type="entry name" value="CHYMOTRYPSIN"/>
</dbReference>
<evidence type="ECO:0000256" key="2">
    <source>
        <dbReference type="ARBA" id="ARBA00022670"/>
    </source>
</evidence>
<reference evidence="8" key="2">
    <citation type="submission" date="2021-08" db="EMBL/GenBank/DDBJ databases">
        <authorList>
            <person name="Eriksson T."/>
        </authorList>
    </citation>
    <scope>NUCLEOTIDE SEQUENCE</scope>
    <source>
        <strain evidence="8">Stoneville</strain>
        <tissue evidence="8">Whole head</tissue>
    </source>
</reference>
<evidence type="ECO:0000259" key="7">
    <source>
        <dbReference type="PROSITE" id="PS50240"/>
    </source>
</evidence>
<dbReference type="SMART" id="SM00020">
    <property type="entry name" value="Tryp_SPc"/>
    <property type="match status" value="2"/>
</dbReference>
<dbReference type="EMBL" id="JABDTM020018207">
    <property type="protein sequence ID" value="KAH0818190.1"/>
    <property type="molecule type" value="Genomic_DNA"/>
</dbReference>
<dbReference type="GO" id="GO:0004252">
    <property type="term" value="F:serine-type endopeptidase activity"/>
    <property type="evidence" value="ECO:0007669"/>
    <property type="project" value="InterPro"/>
</dbReference>
<dbReference type="Gene3D" id="2.40.10.10">
    <property type="entry name" value="Trypsin-like serine proteases"/>
    <property type="match status" value="2"/>
</dbReference>
<dbReference type="InterPro" id="IPR009003">
    <property type="entry name" value="Peptidase_S1_PA"/>
</dbReference>
<keyword evidence="9" id="KW-1185">Reference proteome</keyword>
<keyword evidence="5" id="KW-1015">Disulfide bond</keyword>
<evidence type="ECO:0000313" key="8">
    <source>
        <dbReference type="EMBL" id="KAH0818190.1"/>
    </source>
</evidence>
<accession>A0A8J6HP43</accession>
<keyword evidence="3" id="KW-0378">Hydrolase</keyword>
<dbReference type="Proteomes" id="UP000719412">
    <property type="component" value="Unassembled WGS sequence"/>
</dbReference>
<dbReference type="AlphaFoldDB" id="A0A8J6HP43"/>
<dbReference type="SUPFAM" id="SSF50494">
    <property type="entry name" value="Trypsin-like serine proteases"/>
    <property type="match status" value="2"/>
</dbReference>
<sequence length="470" mass="51045">MQFLGFICFLMSLPWALPLEEGGSTLVPLKDIGPHIILGSDASLGQLPWQAALYLSNGTDSWFCGGSIISKVWVLTAGHCIEGATTGLALTGVVNVSDHSTANEIYDMIVHKEFNSSTLENDIALVALSSPLKFDDNIKAVTLGTEYLDPNFRITVSGWGTKHDDEVELSQVLRYVTITVISNERCQEYYEEGAILDGMFCAMTSRGIIMLYLSVWATPLQKVQSKTVPLKNIGPRIINGEEAALGQIPWQAGLYFLGNNITYWFCGGSVISEEWILTAAHCLVEVQEGYAFTGLVDLNNLDVGVSTDASYFVLHPNYNATTLDNDIGLVKIKVPLKFDENQAPIALSEDFLEDGTDVTLSGWGVLNDEGDTETANLNYVNLVVISNNECNEYYGDFVTDNMVCASSGTSTVKGPCNGDNGGPVVINATTNPVLVAIVSFISDQGCESNLPSGYIRTASYRDWIREETGV</sequence>
<feature type="domain" description="Peptidase S1" evidence="7">
    <location>
        <begin position="237"/>
        <end position="469"/>
    </location>
</feature>
<evidence type="ECO:0000256" key="5">
    <source>
        <dbReference type="ARBA" id="ARBA00023157"/>
    </source>
</evidence>